<sequence>MATFVSVRGPRASGRTERRHAVRCLCIPRAPDFVPPSSHWLSLPDRGVTAPLGFLASGAAAGLRSSSDRPDLALVFCPDGAVAAAGVFTQNLVCAAPVTYSKEVLGKPGNTVSAVLINAGQANAATGSLGWQDAIDSAAELSKCLGIPADEALLQSTGVIGQRIKVEDMFGAIPKVVEDLSDTDAAAKDCATAITTTDLVYKSTAIQVEIDGRVVTLGGMCKGSGMIHPNMATMLGVVTCDVDIDNKLWQNMLKEATDESFNQISVDGDTSTNDTVVALASGKAGNSKIADETSSEAKLLQRALTALCQGLCKMIAWDGEGANVLMEVIVEGADSREDARKIARSISSSSLAKSAIFGQDPNWGRIACAAGYAGPKFDVNSLDIALGETKLMEKGQPLPFDAEAASAYLKAQIDVRGVVQIHVKVGEGHGAGVAWGCDLSYDYVKINAEYTT</sequence>
<dbReference type="GO" id="GO:0009507">
    <property type="term" value="C:chloroplast"/>
    <property type="evidence" value="ECO:0007669"/>
    <property type="project" value="UniProtKB-SubCell"/>
</dbReference>
<keyword evidence="12" id="KW-1185">Reference proteome</keyword>
<dbReference type="Proteomes" id="UP001472866">
    <property type="component" value="Chromosome 02"/>
</dbReference>
<evidence type="ECO:0000256" key="6">
    <source>
        <dbReference type="ARBA" id="ARBA00022813"/>
    </source>
</evidence>
<proteinExistence type="inferred from homology"/>
<feature type="binding site" evidence="10">
    <location>
        <position position="320"/>
    </location>
    <ligand>
        <name>substrate</name>
    </ligand>
</feature>
<dbReference type="InterPro" id="IPR016117">
    <property type="entry name" value="ArgJ-like_dom_sf"/>
</dbReference>
<dbReference type="GO" id="GO:0004358">
    <property type="term" value="F:L-glutamate N-acetyltransferase activity, acting on acetyl-L-ornithine as donor"/>
    <property type="evidence" value="ECO:0007669"/>
    <property type="project" value="UniProtKB-UniRule"/>
</dbReference>
<evidence type="ECO:0000256" key="10">
    <source>
        <dbReference type="HAMAP-Rule" id="MF_03124"/>
    </source>
</evidence>
<dbReference type="GO" id="GO:0004042">
    <property type="term" value="F:L-glutamate N-acetyltransferase activity"/>
    <property type="evidence" value="ECO:0007669"/>
    <property type="project" value="UniProtKB-UniRule"/>
</dbReference>
<evidence type="ECO:0000256" key="5">
    <source>
        <dbReference type="ARBA" id="ARBA00022679"/>
    </source>
</evidence>
<keyword evidence="6 10" id="KW-0068">Autocatalytic cleavage</keyword>
<feature type="site" description="Involved in the stabilization of negative charge on the oxyanion by the formation of the oxyanion hole" evidence="10">
    <location>
        <position position="157"/>
    </location>
</feature>
<keyword evidence="4 10" id="KW-0028">Amino-acid biosynthesis</keyword>
<keyword evidence="10" id="KW-0150">Chloroplast</keyword>
<feature type="binding site" evidence="10">
    <location>
        <position position="233"/>
    </location>
    <ligand>
        <name>substrate</name>
    </ligand>
</feature>
<comment type="catalytic activity">
    <reaction evidence="10">
        <text>L-glutamate + acetyl-CoA = N-acetyl-L-glutamate + CoA + H(+)</text>
        <dbReference type="Rhea" id="RHEA:24292"/>
        <dbReference type="ChEBI" id="CHEBI:15378"/>
        <dbReference type="ChEBI" id="CHEBI:29985"/>
        <dbReference type="ChEBI" id="CHEBI:44337"/>
        <dbReference type="ChEBI" id="CHEBI:57287"/>
        <dbReference type="ChEBI" id="CHEBI:57288"/>
        <dbReference type="EC" id="2.3.1.1"/>
    </reaction>
</comment>
<comment type="subcellular location">
    <subcellularLocation>
        <location evidence="10">Plastid</location>
        <location evidence="10">Chloroplast</location>
    </subcellularLocation>
</comment>
<dbReference type="CDD" id="cd02152">
    <property type="entry name" value="OAT"/>
    <property type="match status" value="1"/>
</dbReference>
<gene>
    <name evidence="11" type="ORF">HKI87_02g15620</name>
</gene>
<dbReference type="EC" id="2.3.1.1" evidence="10"/>
<keyword evidence="3 10" id="KW-0055">Arginine biosynthesis</keyword>
<dbReference type="PANTHER" id="PTHR23100:SF0">
    <property type="entry name" value="ARGININE BIOSYNTHESIS BIFUNCTIONAL PROTEIN ARGJ, MITOCHONDRIAL"/>
    <property type="match status" value="1"/>
</dbReference>
<comment type="subunit">
    <text evidence="10">Heterodimer of an alpha and a beta chain.</text>
</comment>
<evidence type="ECO:0000256" key="2">
    <source>
        <dbReference type="ARBA" id="ARBA00011475"/>
    </source>
</evidence>
<feature type="active site" description="Nucleophile" evidence="10">
    <location>
        <position position="233"/>
    </location>
</feature>
<dbReference type="EC" id="2.3.1.35" evidence="10"/>
<dbReference type="NCBIfam" id="TIGR00120">
    <property type="entry name" value="ArgJ"/>
    <property type="match status" value="1"/>
</dbReference>
<evidence type="ECO:0000256" key="4">
    <source>
        <dbReference type="ARBA" id="ARBA00022605"/>
    </source>
</evidence>
<dbReference type="SUPFAM" id="SSF56266">
    <property type="entry name" value="DmpA/ArgJ-like"/>
    <property type="match status" value="1"/>
</dbReference>
<dbReference type="GO" id="GO:0006526">
    <property type="term" value="P:L-arginine biosynthetic process"/>
    <property type="evidence" value="ECO:0007669"/>
    <property type="project" value="UniProtKB-UniRule"/>
</dbReference>
<feature type="site" description="Involved in the stabilization of negative charge on the oxyanion by the formation of the oxyanion hole" evidence="10">
    <location>
        <position position="158"/>
    </location>
</feature>
<comment type="subunit">
    <text evidence="2">Heterotetramer of two alpha and two beta chains.</text>
</comment>
<feature type="binding site" evidence="10">
    <location>
        <position position="447"/>
    </location>
    <ligand>
        <name>substrate</name>
    </ligand>
</feature>
<feature type="binding site" evidence="10">
    <location>
        <position position="452"/>
    </location>
    <ligand>
        <name>substrate</name>
    </ligand>
</feature>
<dbReference type="FunFam" id="3.60.70.12:FF:000001">
    <property type="entry name" value="Arginine biosynthesis bifunctional protein ArgJ, chloroplastic"/>
    <property type="match status" value="1"/>
</dbReference>
<protein>
    <recommendedName>
        <fullName evidence="10">Arginine biosynthesis bifunctional protein ArgJ, chloroplastic</fullName>
    </recommendedName>
    <domain>
        <recommendedName>
            <fullName evidence="10">Glutamate N-acetyltransferase</fullName>
            <shortName evidence="10">GAT</shortName>
            <ecNumber evidence="10">2.3.1.35</ecNumber>
        </recommendedName>
        <alternativeName>
            <fullName evidence="10">Ornithine acetyltransferase</fullName>
            <shortName evidence="10">OATase</shortName>
        </alternativeName>
        <alternativeName>
            <fullName evidence="10">Ornithine transacetylase</fullName>
        </alternativeName>
    </domain>
    <domain>
        <recommendedName>
            <fullName evidence="10">Amino-acid acetyltransferase</fullName>
            <ecNumber evidence="10">2.3.1.1</ecNumber>
        </recommendedName>
        <alternativeName>
            <fullName evidence="10">N-acetylglutamate synthase</fullName>
            <shortName evidence="10">AGS</shortName>
        </alternativeName>
    </domain>
    <component>
        <recommendedName>
            <fullName evidence="10">Arginine biosynthesis bifunctional protein ArgJ alpha chain</fullName>
        </recommendedName>
    </component>
    <component>
        <recommendedName>
            <fullName evidence="10">Arginine biosynthesis bifunctional protein ArgJ beta chain</fullName>
        </recommendedName>
    </component>
</protein>
<evidence type="ECO:0000256" key="7">
    <source>
        <dbReference type="ARBA" id="ARBA00023268"/>
    </source>
</evidence>
<comment type="pathway">
    <text evidence="10">Amino-acid biosynthesis; L-arginine biosynthesis; N(2)-acetyl-L-ornithine from L-glutamate: step 1/4.</text>
</comment>
<dbReference type="Gene3D" id="3.10.20.340">
    <property type="entry name" value="ArgJ beta chain, C-terminal domain"/>
    <property type="match status" value="1"/>
</dbReference>
<dbReference type="FunFam" id="3.10.20.340:FF:000001">
    <property type="entry name" value="Arginine biosynthesis bifunctional protein ArgJ, chloroplastic"/>
    <property type="match status" value="1"/>
</dbReference>
<comment type="similarity">
    <text evidence="1 10">Belongs to the ArgJ family.</text>
</comment>
<comment type="catalytic activity">
    <reaction evidence="9 10">
        <text>N(2)-acetyl-L-ornithine + L-glutamate = N-acetyl-L-glutamate + L-ornithine</text>
        <dbReference type="Rhea" id="RHEA:15349"/>
        <dbReference type="ChEBI" id="CHEBI:29985"/>
        <dbReference type="ChEBI" id="CHEBI:44337"/>
        <dbReference type="ChEBI" id="CHEBI:46911"/>
        <dbReference type="ChEBI" id="CHEBI:57805"/>
        <dbReference type="EC" id="2.3.1.35"/>
    </reaction>
</comment>
<name>A0AAX4P2S8_9CHLO</name>
<dbReference type="GO" id="GO:0006592">
    <property type="term" value="P:ornithine biosynthetic process"/>
    <property type="evidence" value="ECO:0007669"/>
    <property type="project" value="TreeGrafter"/>
</dbReference>
<evidence type="ECO:0000256" key="8">
    <source>
        <dbReference type="ARBA" id="ARBA00023315"/>
    </source>
</evidence>
<dbReference type="EMBL" id="CP151502">
    <property type="protein sequence ID" value="WZN60034.1"/>
    <property type="molecule type" value="Genomic_DNA"/>
</dbReference>
<dbReference type="PANTHER" id="PTHR23100">
    <property type="entry name" value="ARGININE BIOSYNTHESIS BIFUNCTIONAL PROTEIN ARGJ"/>
    <property type="match status" value="1"/>
</dbReference>
<evidence type="ECO:0000256" key="9">
    <source>
        <dbReference type="ARBA" id="ARBA00049439"/>
    </source>
</evidence>
<keyword evidence="10" id="KW-0934">Plastid</keyword>
<keyword evidence="5 10" id="KW-0808">Transferase</keyword>
<evidence type="ECO:0000256" key="1">
    <source>
        <dbReference type="ARBA" id="ARBA00006774"/>
    </source>
</evidence>
<keyword evidence="7 10" id="KW-0511">Multifunctional enzyme</keyword>
<dbReference type="AlphaFoldDB" id="A0AAX4P2S8"/>
<organism evidence="11 12">
    <name type="scientific">Chloropicon roscoffensis</name>
    <dbReference type="NCBI Taxonomy" id="1461544"/>
    <lineage>
        <taxon>Eukaryota</taxon>
        <taxon>Viridiplantae</taxon>
        <taxon>Chlorophyta</taxon>
        <taxon>Chloropicophyceae</taxon>
        <taxon>Chloropicales</taxon>
        <taxon>Chloropicaceae</taxon>
        <taxon>Chloropicon</taxon>
    </lineage>
</organism>
<evidence type="ECO:0000313" key="11">
    <source>
        <dbReference type="EMBL" id="WZN60034.1"/>
    </source>
</evidence>
<dbReference type="HAMAP" id="MF_01106">
    <property type="entry name" value="ArgJ"/>
    <property type="match status" value="1"/>
</dbReference>
<feature type="binding site" evidence="10">
    <location>
        <position position="196"/>
    </location>
    <ligand>
        <name>substrate</name>
    </ligand>
</feature>
<feature type="chain" id="PRO_5043071127" description="Arginine biosynthesis bifunctional protein ArgJ alpha chain" evidence="10">
    <location>
        <begin position="1"/>
        <end position="232"/>
    </location>
</feature>
<feature type="binding site" evidence="10">
    <location>
        <position position="222"/>
    </location>
    <ligand>
        <name>substrate</name>
    </ligand>
</feature>
<dbReference type="Gene3D" id="3.60.70.12">
    <property type="entry name" value="L-amino peptidase D-ALA esterase/amidase"/>
    <property type="match status" value="1"/>
</dbReference>
<comment type="function">
    <text evidence="10">Catalyzes two activities which are involved in the cyclic version of arginine biosynthesis: the synthesis of acetylglutamate from glutamate and acetyl-CoA, and of ornithine by transacetylation between acetylornithine and glutamate.</text>
</comment>
<reference evidence="11 12" key="1">
    <citation type="submission" date="2024-03" db="EMBL/GenBank/DDBJ databases">
        <title>Complete genome sequence of the green alga Chloropicon roscoffensis RCC1871.</title>
        <authorList>
            <person name="Lemieux C."/>
            <person name="Pombert J.-F."/>
            <person name="Otis C."/>
            <person name="Turmel M."/>
        </authorList>
    </citation>
    <scope>NUCLEOTIDE SEQUENCE [LARGE SCALE GENOMIC DNA]</scope>
    <source>
        <strain evidence="11 12">RCC1871</strain>
    </source>
</reference>
<dbReference type="Pfam" id="PF01960">
    <property type="entry name" value="ArgJ"/>
    <property type="match status" value="1"/>
</dbReference>
<keyword evidence="8 10" id="KW-0012">Acyltransferase</keyword>
<dbReference type="NCBIfam" id="NF003802">
    <property type="entry name" value="PRK05388.1"/>
    <property type="match status" value="1"/>
</dbReference>
<comment type="pathway">
    <text evidence="10">Amino-acid biosynthesis; L-arginine biosynthesis; L-ornithine and N-acetyl-L-glutamate from L-glutamate and N(2)-acetyl-L-ornithine (cyclic): step 1/1.</text>
</comment>
<feature type="site" description="Cleavage; by autolysis" evidence="10">
    <location>
        <begin position="232"/>
        <end position="233"/>
    </location>
</feature>
<dbReference type="InterPro" id="IPR042195">
    <property type="entry name" value="ArgJ_beta_C"/>
</dbReference>
<evidence type="ECO:0000256" key="3">
    <source>
        <dbReference type="ARBA" id="ARBA00022571"/>
    </source>
</evidence>
<evidence type="ECO:0000313" key="12">
    <source>
        <dbReference type="Proteomes" id="UP001472866"/>
    </source>
</evidence>
<accession>A0AAX4P2S8</accession>
<dbReference type="Gene3D" id="3.30.2330.10">
    <property type="entry name" value="arginine biosynthesis bifunctional protein suprefamily"/>
    <property type="match status" value="1"/>
</dbReference>
<dbReference type="InterPro" id="IPR002813">
    <property type="entry name" value="Arg_biosynth_ArgJ"/>
</dbReference>
<feature type="chain" id="PRO_5043071126" description="Arginine biosynthesis bifunctional protein ArgJ beta chain" evidence="10">
    <location>
        <begin position="233"/>
        <end position="452"/>
    </location>
</feature>